<dbReference type="FunFam" id="3.40.50.300:FF:000040">
    <property type="entry name" value="GTPase Der"/>
    <property type="match status" value="1"/>
</dbReference>
<dbReference type="PROSITE" id="PS51712">
    <property type="entry name" value="G_ENGA"/>
    <property type="match status" value="2"/>
</dbReference>
<accession>A0A7U4QKD4</accession>
<dbReference type="InterPro" id="IPR016484">
    <property type="entry name" value="GTPase_Der"/>
</dbReference>
<feature type="binding site" evidence="8">
    <location>
        <begin position="187"/>
        <end position="194"/>
    </location>
    <ligand>
        <name>GTP</name>
        <dbReference type="ChEBI" id="CHEBI:37565"/>
        <label>2</label>
    </ligand>
</feature>
<evidence type="ECO:0000256" key="3">
    <source>
        <dbReference type="ARBA" id="ARBA00022517"/>
    </source>
</evidence>
<reference evidence="12 13" key="1">
    <citation type="submission" date="2015-10" db="EMBL/GenBank/DDBJ databases">
        <title>Candidatus Desulfofervidus auxilii, a hydrogenotrophic sulfate-reducing bacterium involved in the thermophilic anaerobic oxidation of methane.</title>
        <authorList>
            <person name="Krukenberg V."/>
            <person name="Richter M."/>
            <person name="Wegener G."/>
        </authorList>
    </citation>
    <scope>NUCLEOTIDE SEQUENCE [LARGE SCALE GENOMIC DNA]</scope>
    <source>
        <strain evidence="12 13">HS1</strain>
    </source>
</reference>
<dbReference type="EMBL" id="CP013015">
    <property type="protein sequence ID" value="AMM40941.1"/>
    <property type="molecule type" value="Genomic_DNA"/>
</dbReference>
<feature type="domain" description="EngA-type G" evidence="11">
    <location>
        <begin position="181"/>
        <end position="356"/>
    </location>
</feature>
<dbReference type="InterPro" id="IPR027417">
    <property type="entry name" value="P-loop_NTPase"/>
</dbReference>
<dbReference type="Pfam" id="PF01926">
    <property type="entry name" value="MMR_HSR1"/>
    <property type="match status" value="2"/>
</dbReference>
<evidence type="ECO:0000256" key="9">
    <source>
        <dbReference type="PROSITE-ProRule" id="PRU01049"/>
    </source>
</evidence>
<keyword evidence="13" id="KW-1185">Reference proteome</keyword>
<dbReference type="FunFam" id="3.40.50.300:FF:000057">
    <property type="entry name" value="GTPase Der"/>
    <property type="match status" value="1"/>
</dbReference>
<dbReference type="FunFam" id="3.30.300.20:FF:000004">
    <property type="entry name" value="GTPase Der"/>
    <property type="match status" value="1"/>
</dbReference>
<dbReference type="NCBIfam" id="TIGR00231">
    <property type="entry name" value="small_GTP"/>
    <property type="match status" value="2"/>
</dbReference>
<organism evidence="12 13">
    <name type="scientific">Desulfofervidus auxilii</name>
    <dbReference type="NCBI Taxonomy" id="1621989"/>
    <lineage>
        <taxon>Bacteria</taxon>
        <taxon>Pseudomonadati</taxon>
        <taxon>Thermodesulfobacteriota</taxon>
        <taxon>Candidatus Desulfofervidia</taxon>
        <taxon>Candidatus Desulfofervidales</taxon>
        <taxon>Candidatus Desulfofervidaceae</taxon>
        <taxon>Candidatus Desulfofervidus</taxon>
    </lineage>
</organism>
<keyword evidence="6 8" id="KW-0342">GTP-binding</keyword>
<dbReference type="SUPFAM" id="SSF52540">
    <property type="entry name" value="P-loop containing nucleoside triphosphate hydrolases"/>
    <property type="match status" value="2"/>
</dbReference>
<dbReference type="PANTHER" id="PTHR43834:SF6">
    <property type="entry name" value="GTPASE DER"/>
    <property type="match status" value="1"/>
</dbReference>
<evidence type="ECO:0000256" key="7">
    <source>
        <dbReference type="ARBA" id="ARBA00032345"/>
    </source>
</evidence>
<dbReference type="CDD" id="cd01895">
    <property type="entry name" value="EngA2"/>
    <property type="match status" value="1"/>
</dbReference>
<dbReference type="GO" id="GO:0042254">
    <property type="term" value="P:ribosome biogenesis"/>
    <property type="evidence" value="ECO:0007669"/>
    <property type="project" value="UniProtKB-KW"/>
</dbReference>
<protein>
    <recommendedName>
        <fullName evidence="2 8">GTPase Der</fullName>
    </recommendedName>
    <alternativeName>
        <fullName evidence="7 8">GTP-binding protein EngA</fullName>
    </alternativeName>
</protein>
<dbReference type="InterPro" id="IPR015946">
    <property type="entry name" value="KH_dom-like_a/b"/>
</dbReference>
<feature type="binding site" evidence="8">
    <location>
        <begin position="234"/>
        <end position="238"/>
    </location>
    <ligand>
        <name>GTP</name>
        <dbReference type="ChEBI" id="CHEBI:37565"/>
        <label>2</label>
    </ligand>
</feature>
<dbReference type="Proteomes" id="UP000070560">
    <property type="component" value="Chromosome"/>
</dbReference>
<gene>
    <name evidence="8" type="primary">der</name>
    <name evidence="12" type="ORF">HS1_001137</name>
</gene>
<evidence type="ECO:0000256" key="6">
    <source>
        <dbReference type="ARBA" id="ARBA00023134"/>
    </source>
</evidence>
<dbReference type="Gene3D" id="3.40.50.300">
    <property type="entry name" value="P-loop containing nucleotide triphosphate hydrolases"/>
    <property type="match status" value="2"/>
</dbReference>
<evidence type="ECO:0000313" key="12">
    <source>
        <dbReference type="EMBL" id="AMM40941.1"/>
    </source>
</evidence>
<dbReference type="RefSeq" id="WP_066062169.1">
    <property type="nucleotide sequence ID" value="NZ_CP013015.1"/>
</dbReference>
<dbReference type="InterPro" id="IPR031166">
    <property type="entry name" value="G_ENGA"/>
</dbReference>
<feature type="domain" description="EngA-type G" evidence="11">
    <location>
        <begin position="5"/>
        <end position="170"/>
    </location>
</feature>
<keyword evidence="3 8" id="KW-0690">Ribosome biogenesis</keyword>
<evidence type="ECO:0000256" key="1">
    <source>
        <dbReference type="ARBA" id="ARBA00008279"/>
    </source>
</evidence>
<comment type="function">
    <text evidence="8 10">GTPase that plays an essential role in the late steps of ribosome biogenesis.</text>
</comment>
<dbReference type="KEGG" id="daw:HS1_001137"/>
<evidence type="ECO:0000256" key="5">
    <source>
        <dbReference type="ARBA" id="ARBA00022741"/>
    </source>
</evidence>
<evidence type="ECO:0000256" key="8">
    <source>
        <dbReference type="HAMAP-Rule" id="MF_00195"/>
    </source>
</evidence>
<dbReference type="InterPro" id="IPR006073">
    <property type="entry name" value="GTP-bd"/>
</dbReference>
<dbReference type="PRINTS" id="PR00326">
    <property type="entry name" value="GTP1OBG"/>
</dbReference>
<keyword evidence="4 10" id="KW-0677">Repeat</keyword>
<evidence type="ECO:0000256" key="2">
    <source>
        <dbReference type="ARBA" id="ARBA00020953"/>
    </source>
</evidence>
<evidence type="ECO:0000259" key="11">
    <source>
        <dbReference type="PROSITE" id="PS51712"/>
    </source>
</evidence>
<dbReference type="PIRSF" id="PIRSF006485">
    <property type="entry name" value="GTP-binding_EngA"/>
    <property type="match status" value="1"/>
</dbReference>
<feature type="binding site" evidence="8">
    <location>
        <begin position="299"/>
        <end position="302"/>
    </location>
    <ligand>
        <name>GTP</name>
        <dbReference type="ChEBI" id="CHEBI:37565"/>
        <label>2</label>
    </ligand>
</feature>
<keyword evidence="5 8" id="KW-0547">Nucleotide-binding</keyword>
<evidence type="ECO:0000256" key="4">
    <source>
        <dbReference type="ARBA" id="ARBA00022737"/>
    </source>
</evidence>
<comment type="similarity">
    <text evidence="1 8 9 10">Belongs to the TRAFAC class TrmE-Era-EngA-EngB-Septin-like GTPase superfamily. EngA (Der) GTPase family.</text>
</comment>
<evidence type="ECO:0000313" key="13">
    <source>
        <dbReference type="Proteomes" id="UP000070560"/>
    </source>
</evidence>
<dbReference type="InterPro" id="IPR005225">
    <property type="entry name" value="Small_GTP-bd"/>
</dbReference>
<dbReference type="Pfam" id="PF14714">
    <property type="entry name" value="KH_dom-like"/>
    <property type="match status" value="1"/>
</dbReference>
<sequence length="442" mass="50597">MAKKITIALVGRPNVGKSSLFNRLIKKRKAIVDATPGVTRDRLYGEMEWEGKTLTIIDTGGFLPPDEATPILPQVIIQCQKAIVEADVIIFMTDVRTGLTPIDVEIMKYLRKTQKPVLCAVNKVDGEKQLQDLSEFYALGVEKIWPISAIHGHGIYELIEEALTLVSAEETKEEKIPSMAIKVALVGRPNVGKSSLFNRLVGDERSVVSDIPGTTRDTIDTILKYDDKTYLFMDTAGLRRKTRIKTRLERYSVKRALKAIKHTDITLLLLEAPEGITDQDIKIINYAIACGKCILIVVNKWDLMPTTSKFKREYIENIRQRLRFASFLPVITVSALKGEGLKQIFAMLNTLYQEYTLRISTGQLNRFVEEIWGKYQPPLYQNRPIKLYYITQVDIKPPTFVIFTNYPQAIPENYKRFLVNQLHQLGFKYIPLKLLFRERRRS</sequence>
<feature type="binding site" evidence="8">
    <location>
        <begin position="58"/>
        <end position="62"/>
    </location>
    <ligand>
        <name>GTP</name>
        <dbReference type="ChEBI" id="CHEBI:37565"/>
        <label>1</label>
    </ligand>
</feature>
<name>A0A7U4QKD4_DESA2</name>
<comment type="subunit">
    <text evidence="8">Associates with the 50S ribosomal subunit.</text>
</comment>
<dbReference type="AlphaFoldDB" id="A0A7U4QKD4"/>
<evidence type="ECO:0000256" key="10">
    <source>
        <dbReference type="RuleBase" id="RU004481"/>
    </source>
</evidence>
<proteinExistence type="inferred from homology"/>
<dbReference type="NCBIfam" id="TIGR03594">
    <property type="entry name" value="GTPase_EngA"/>
    <property type="match status" value="1"/>
</dbReference>
<dbReference type="CDD" id="cd01894">
    <property type="entry name" value="EngA1"/>
    <property type="match status" value="1"/>
</dbReference>
<feature type="binding site" evidence="8">
    <location>
        <begin position="122"/>
        <end position="125"/>
    </location>
    <ligand>
        <name>GTP</name>
        <dbReference type="ChEBI" id="CHEBI:37565"/>
        <label>1</label>
    </ligand>
</feature>
<dbReference type="HAMAP" id="MF_00195">
    <property type="entry name" value="GTPase_Der"/>
    <property type="match status" value="1"/>
</dbReference>
<dbReference type="InterPro" id="IPR032859">
    <property type="entry name" value="KH_dom-like"/>
</dbReference>
<feature type="binding site" evidence="8">
    <location>
        <begin position="11"/>
        <end position="18"/>
    </location>
    <ligand>
        <name>GTP</name>
        <dbReference type="ChEBI" id="CHEBI:37565"/>
        <label>1</label>
    </ligand>
</feature>
<dbReference type="PANTHER" id="PTHR43834">
    <property type="entry name" value="GTPASE DER"/>
    <property type="match status" value="1"/>
</dbReference>
<dbReference type="GO" id="GO:0005525">
    <property type="term" value="F:GTP binding"/>
    <property type="evidence" value="ECO:0007669"/>
    <property type="project" value="UniProtKB-UniRule"/>
</dbReference>
<dbReference type="GO" id="GO:0043022">
    <property type="term" value="F:ribosome binding"/>
    <property type="evidence" value="ECO:0007669"/>
    <property type="project" value="TreeGrafter"/>
</dbReference>
<dbReference type="Gene3D" id="3.30.300.20">
    <property type="match status" value="1"/>
</dbReference>
<dbReference type="OrthoDB" id="9805918at2"/>